<dbReference type="InterPro" id="IPR027266">
    <property type="entry name" value="TrmE/GcvT-like"/>
</dbReference>
<organism evidence="1 2">
    <name type="scientific">Caballeronia calidae</name>
    <dbReference type="NCBI Taxonomy" id="1777139"/>
    <lineage>
        <taxon>Bacteria</taxon>
        <taxon>Pseudomonadati</taxon>
        <taxon>Pseudomonadota</taxon>
        <taxon>Betaproteobacteria</taxon>
        <taxon>Burkholderiales</taxon>
        <taxon>Burkholderiaceae</taxon>
        <taxon>Caballeronia</taxon>
    </lineage>
</organism>
<evidence type="ECO:0000313" key="1">
    <source>
        <dbReference type="EMBL" id="SAK71475.1"/>
    </source>
</evidence>
<dbReference type="AlphaFoldDB" id="A0A158BN37"/>
<accession>A0A158BN37</accession>
<dbReference type="EMBL" id="FCOX02000012">
    <property type="protein sequence ID" value="SAK71475.1"/>
    <property type="molecule type" value="Genomic_DNA"/>
</dbReference>
<gene>
    <name evidence="1" type="ORF">AWB78_02891</name>
</gene>
<dbReference type="Pfam" id="PF04268">
    <property type="entry name" value="SoxG"/>
    <property type="match status" value="1"/>
</dbReference>
<name>A0A158BN37_9BURK</name>
<dbReference type="RefSeq" id="WP_062605210.1">
    <property type="nucleotide sequence ID" value="NZ_FCOX02000012.1"/>
</dbReference>
<comment type="caution">
    <text evidence="1">The sequence shown here is derived from an EMBL/GenBank/DDBJ whole genome shotgun (WGS) entry which is preliminary data.</text>
</comment>
<dbReference type="OrthoDB" id="9814782at2"/>
<evidence type="ECO:0000313" key="2">
    <source>
        <dbReference type="Proteomes" id="UP000071859"/>
    </source>
</evidence>
<protein>
    <submittedName>
        <fullName evidence="1">Sarcosine oxidase gamma subunit</fullName>
    </submittedName>
</protein>
<dbReference type="Gene3D" id="3.30.1360.120">
    <property type="entry name" value="Probable tRNA modification gtpase trme, domain 1"/>
    <property type="match status" value="1"/>
</dbReference>
<keyword evidence="2" id="KW-1185">Reference proteome</keyword>
<reference evidence="1" key="1">
    <citation type="submission" date="2016-01" db="EMBL/GenBank/DDBJ databases">
        <authorList>
            <person name="Peeters C."/>
        </authorList>
    </citation>
    <scope>NUCLEOTIDE SEQUENCE</scope>
    <source>
        <strain evidence="1">LMG 29321</strain>
    </source>
</reference>
<dbReference type="SUPFAM" id="SSF103025">
    <property type="entry name" value="Folate-binding domain"/>
    <property type="match status" value="1"/>
</dbReference>
<dbReference type="InterPro" id="IPR007375">
    <property type="entry name" value="SoxG"/>
</dbReference>
<proteinExistence type="predicted"/>
<dbReference type="Gene3D" id="3.30.70.1520">
    <property type="entry name" value="Heterotetrameric sarcosine oxidase"/>
    <property type="match status" value="1"/>
</dbReference>
<sequence length="220" mass="23933">MLNEIRASATVVDRAISGQGLSGTWQESPLVGTDALMKVHQSGSPKAFRLIERPFLELVNVRGDTRDPAFVKSIQSVIGCAPPEKANTIARGNGYTMLWLGPDEWLVQSDTAHDAARPAPLEAKLRDAFVGQFSAAVDIGSGYTVLDIDGPKTREVLSRGCPLDLHPKLFGEGQCAQSHFFKASMTIVPLGGDRYELVIRRSFADYFVKMMLDAAEPLLS</sequence>
<dbReference type="Proteomes" id="UP000071859">
    <property type="component" value="Unassembled WGS sequence"/>
</dbReference>